<keyword evidence="14" id="KW-1185">Reference proteome</keyword>
<keyword evidence="8" id="KW-0675">Receptor</keyword>
<keyword evidence="3 10" id="KW-0812">Transmembrane</keyword>
<feature type="chain" id="PRO_5042943433" description="G-protein coupled receptors family 2 profile 2 domain-containing protein" evidence="11">
    <location>
        <begin position="22"/>
        <end position="675"/>
    </location>
</feature>
<dbReference type="GO" id="GO:0007166">
    <property type="term" value="P:cell surface receptor signaling pathway"/>
    <property type="evidence" value="ECO:0007669"/>
    <property type="project" value="InterPro"/>
</dbReference>
<dbReference type="Gene3D" id="1.20.1070.10">
    <property type="entry name" value="Rhodopsin 7-helix transmembrane proteins"/>
    <property type="match status" value="1"/>
</dbReference>
<name>A0AAN9VV53_9ORTH</name>
<evidence type="ECO:0000313" key="13">
    <source>
        <dbReference type="EMBL" id="KAK7872149.1"/>
    </source>
</evidence>
<dbReference type="PANTHER" id="PTHR46953">
    <property type="entry name" value="G-PROTEIN COUPLED RECEPTOR MTH-LIKE 1-RELATED"/>
    <property type="match status" value="1"/>
</dbReference>
<evidence type="ECO:0000256" key="1">
    <source>
        <dbReference type="ARBA" id="ARBA00004141"/>
    </source>
</evidence>
<dbReference type="SUPFAM" id="SSF63877">
    <property type="entry name" value="Methuselah ectodomain"/>
    <property type="match status" value="1"/>
</dbReference>
<dbReference type="Pfam" id="PF06652">
    <property type="entry name" value="Methuselah_N"/>
    <property type="match status" value="1"/>
</dbReference>
<feature type="transmembrane region" description="Helical" evidence="10">
    <location>
        <begin position="355"/>
        <end position="377"/>
    </location>
</feature>
<protein>
    <recommendedName>
        <fullName evidence="12">G-protein coupled receptors family 2 profile 2 domain-containing protein</fullName>
    </recommendedName>
</protein>
<dbReference type="EMBL" id="JAZDUA010000028">
    <property type="protein sequence ID" value="KAK7872149.1"/>
    <property type="molecule type" value="Genomic_DNA"/>
</dbReference>
<reference evidence="13 14" key="1">
    <citation type="submission" date="2024-03" db="EMBL/GenBank/DDBJ databases">
        <title>The genome assembly and annotation of the cricket Gryllus longicercus Weissman &amp; Gray.</title>
        <authorList>
            <person name="Szrajer S."/>
            <person name="Gray D."/>
            <person name="Ylla G."/>
        </authorList>
    </citation>
    <scope>NUCLEOTIDE SEQUENCE [LARGE SCALE GENOMIC DNA]</scope>
    <source>
        <strain evidence="13">DAG 2021-001</strain>
        <tissue evidence="13">Whole body minus gut</tissue>
    </source>
</reference>
<dbReference type="GO" id="GO:0004930">
    <property type="term" value="F:G protein-coupled receptor activity"/>
    <property type="evidence" value="ECO:0007669"/>
    <property type="project" value="UniProtKB-KW"/>
</dbReference>
<evidence type="ECO:0000256" key="3">
    <source>
        <dbReference type="ARBA" id="ARBA00022692"/>
    </source>
</evidence>
<dbReference type="Pfam" id="PF00002">
    <property type="entry name" value="7tm_2"/>
    <property type="match status" value="1"/>
</dbReference>
<dbReference type="InterPro" id="IPR017981">
    <property type="entry name" value="GPCR_2-like_7TM"/>
</dbReference>
<feature type="transmembrane region" description="Helical" evidence="10">
    <location>
        <begin position="389"/>
        <end position="409"/>
    </location>
</feature>
<evidence type="ECO:0000256" key="2">
    <source>
        <dbReference type="ARBA" id="ARBA00008979"/>
    </source>
</evidence>
<comment type="similarity">
    <text evidence="2">Belongs to the G-protein coupled receptor 2 family. Mth subfamily.</text>
</comment>
<evidence type="ECO:0000313" key="14">
    <source>
        <dbReference type="Proteomes" id="UP001378592"/>
    </source>
</evidence>
<dbReference type="GO" id="GO:0016020">
    <property type="term" value="C:membrane"/>
    <property type="evidence" value="ECO:0007669"/>
    <property type="project" value="UniProtKB-SubCell"/>
</dbReference>
<gene>
    <name evidence="13" type="ORF">R5R35_001716</name>
</gene>
<evidence type="ECO:0000256" key="8">
    <source>
        <dbReference type="ARBA" id="ARBA00023170"/>
    </source>
</evidence>
<evidence type="ECO:0000256" key="11">
    <source>
        <dbReference type="SAM" id="SignalP"/>
    </source>
</evidence>
<keyword evidence="6" id="KW-0297">G-protein coupled receptor</keyword>
<keyword evidence="4 11" id="KW-0732">Signal</keyword>
<dbReference type="InterPro" id="IPR010596">
    <property type="entry name" value="Methuselah_N_dom"/>
</dbReference>
<evidence type="ECO:0000256" key="4">
    <source>
        <dbReference type="ARBA" id="ARBA00022729"/>
    </source>
</evidence>
<sequence length="675" mass="73729">MTARVAALLAVAVATVVAATAAETEKAVTATADGVSAEERTAEGVSSAGAACPSAPVPIVSTSAPPQRLINKCCKRHEQLDQEQKRCVAFQNATQADRDNRNQEQENWQSVRRRGQPPWLTRVVWTILNQNFSDDLVVRYNWRPCPFNLTSVKWSKEAHFFRNGSIKIKLWSSVPVAKKQYLLLSPAEYCVDQAALGKGYMAYLSCPCARVACVRKCCDHSRKLTLGQSVGMVQQAHCRARVNTTFNITLHEAAGGAGAAGRPRPAFSFELLRGPFRPSCADGRKTVALDSSDKETASFVVLANGSLSAKVLGTPFLPQEYCVDSTVSPMGEERLWALACARVAPPRSMTALDKVYVALYAVGITALVATLVVYALLAELRRPVNAKALMCHTAALAVALLVLSVSRFVTQVQHYASCASLAFVAQFSLLAAFCWMSVLCFDIARAFSTSLRPVDSGAGAACRRLLLYSLFAWGGPALIVAVSAYLNFAKGLSREVLRPDIGRQGCWFKKGSTVLAYYYGPVVFLLLANVAMFSFTVMRLRMAQRDMAHLKNEEGQLTGGALRRRRERLLLYAKLFSLMGVTWLLEVVAWAAGAGRITVFAVDSLNVLRGVGVFVACCCKREVLRSLRQRLSELLPCAPRPRMRERGLSCTVTTTLSVSTPLSTRMRHFDSVSAR</sequence>
<feature type="transmembrane region" description="Helical" evidence="10">
    <location>
        <begin position="597"/>
        <end position="619"/>
    </location>
</feature>
<evidence type="ECO:0000256" key="6">
    <source>
        <dbReference type="ARBA" id="ARBA00023040"/>
    </source>
</evidence>
<organism evidence="13 14">
    <name type="scientific">Gryllus longicercus</name>
    <dbReference type="NCBI Taxonomy" id="2509291"/>
    <lineage>
        <taxon>Eukaryota</taxon>
        <taxon>Metazoa</taxon>
        <taxon>Ecdysozoa</taxon>
        <taxon>Arthropoda</taxon>
        <taxon>Hexapoda</taxon>
        <taxon>Insecta</taxon>
        <taxon>Pterygota</taxon>
        <taxon>Neoptera</taxon>
        <taxon>Polyneoptera</taxon>
        <taxon>Orthoptera</taxon>
        <taxon>Ensifera</taxon>
        <taxon>Gryllidea</taxon>
        <taxon>Grylloidea</taxon>
        <taxon>Gryllidae</taxon>
        <taxon>Gryllinae</taxon>
        <taxon>Gryllus</taxon>
    </lineage>
</organism>
<proteinExistence type="inferred from homology"/>
<keyword evidence="7 10" id="KW-0472">Membrane</keyword>
<dbReference type="Proteomes" id="UP001378592">
    <property type="component" value="Unassembled WGS sequence"/>
</dbReference>
<dbReference type="InterPro" id="IPR000832">
    <property type="entry name" value="GPCR_2_secretin-like"/>
</dbReference>
<accession>A0AAN9VV53</accession>
<dbReference type="PANTHER" id="PTHR46953:SF1">
    <property type="entry name" value="G-PROTEIN COUPLED RECEPTOR MTH-LIKE 1-RELATED"/>
    <property type="match status" value="1"/>
</dbReference>
<comment type="subcellular location">
    <subcellularLocation>
        <location evidence="1">Membrane</location>
        <topology evidence="1">Multi-pass membrane protein</topology>
    </subcellularLocation>
</comment>
<evidence type="ECO:0000256" key="5">
    <source>
        <dbReference type="ARBA" id="ARBA00022989"/>
    </source>
</evidence>
<dbReference type="Gene3D" id="2.170.180.11">
    <property type="entry name" value="Methuselah ectodomain, domain 2"/>
    <property type="match status" value="1"/>
</dbReference>
<evidence type="ECO:0000256" key="9">
    <source>
        <dbReference type="ARBA" id="ARBA00023224"/>
    </source>
</evidence>
<dbReference type="CDD" id="cd15039">
    <property type="entry name" value="7tmB3_Methuselah-like"/>
    <property type="match status" value="1"/>
</dbReference>
<feature type="domain" description="G-protein coupled receptors family 2 profile 2" evidence="12">
    <location>
        <begin position="352"/>
        <end position="621"/>
    </location>
</feature>
<comment type="caution">
    <text evidence="13">The sequence shown here is derived from an EMBL/GenBank/DDBJ whole genome shotgun (WGS) entry which is preliminary data.</text>
</comment>
<keyword evidence="5 10" id="KW-1133">Transmembrane helix</keyword>
<dbReference type="InterPro" id="IPR023311">
    <property type="entry name" value="Methusela_ecto_dom_2"/>
</dbReference>
<dbReference type="AlphaFoldDB" id="A0AAN9VV53"/>
<dbReference type="PROSITE" id="PS50261">
    <property type="entry name" value="G_PROTEIN_RECEP_F2_4"/>
    <property type="match status" value="1"/>
</dbReference>
<evidence type="ECO:0000259" key="12">
    <source>
        <dbReference type="PROSITE" id="PS50261"/>
    </source>
</evidence>
<keyword evidence="9" id="KW-0807">Transducer</keyword>
<evidence type="ECO:0000256" key="10">
    <source>
        <dbReference type="SAM" id="Phobius"/>
    </source>
</evidence>
<feature type="signal peptide" evidence="11">
    <location>
        <begin position="1"/>
        <end position="21"/>
    </location>
</feature>
<feature type="transmembrane region" description="Helical" evidence="10">
    <location>
        <begin position="465"/>
        <end position="486"/>
    </location>
</feature>
<dbReference type="InterPro" id="IPR052808">
    <property type="entry name" value="GPCR_Mth-like"/>
</dbReference>
<feature type="transmembrane region" description="Helical" evidence="10">
    <location>
        <begin position="421"/>
        <end position="444"/>
    </location>
</feature>
<evidence type="ECO:0000256" key="7">
    <source>
        <dbReference type="ARBA" id="ARBA00023136"/>
    </source>
</evidence>
<feature type="transmembrane region" description="Helical" evidence="10">
    <location>
        <begin position="517"/>
        <end position="537"/>
    </location>
</feature>
<dbReference type="InterPro" id="IPR036272">
    <property type="entry name" value="Methuselah_N_sf"/>
</dbReference>
<feature type="transmembrane region" description="Helical" evidence="10">
    <location>
        <begin position="569"/>
        <end position="591"/>
    </location>
</feature>